<feature type="transmembrane region" description="Helical" evidence="7">
    <location>
        <begin position="113"/>
        <end position="133"/>
    </location>
</feature>
<feature type="transmembrane region" description="Helical" evidence="7">
    <location>
        <begin position="76"/>
        <end position="101"/>
    </location>
</feature>
<evidence type="ECO:0000256" key="3">
    <source>
        <dbReference type="ARBA" id="ARBA00022475"/>
    </source>
</evidence>
<feature type="transmembrane region" description="Helical" evidence="7">
    <location>
        <begin position="47"/>
        <end position="70"/>
    </location>
</feature>
<evidence type="ECO:0000256" key="2">
    <source>
        <dbReference type="ARBA" id="ARBA00007430"/>
    </source>
</evidence>
<feature type="transmembrane region" description="Helical" evidence="7">
    <location>
        <begin position="353"/>
        <end position="373"/>
    </location>
</feature>
<feature type="transmembrane region" description="Helical" evidence="7">
    <location>
        <begin position="394"/>
        <end position="413"/>
    </location>
</feature>
<feature type="transmembrane region" description="Helical" evidence="7">
    <location>
        <begin position="325"/>
        <end position="347"/>
    </location>
</feature>
<name>A0AAC9K6E1_9PROT</name>
<evidence type="ECO:0000313" key="9">
    <source>
        <dbReference type="Proteomes" id="UP000182373"/>
    </source>
</evidence>
<dbReference type="GO" id="GO:0005886">
    <property type="term" value="C:plasma membrane"/>
    <property type="evidence" value="ECO:0007669"/>
    <property type="project" value="UniProtKB-SubCell"/>
</dbReference>
<evidence type="ECO:0000313" key="8">
    <source>
        <dbReference type="EMBL" id="APH53470.1"/>
    </source>
</evidence>
<keyword evidence="6 7" id="KW-0472">Membrane</keyword>
<gene>
    <name evidence="8" type="ORF">GbCGDNIH9_0247</name>
</gene>
<evidence type="ECO:0000256" key="7">
    <source>
        <dbReference type="SAM" id="Phobius"/>
    </source>
</evidence>
<dbReference type="AlphaFoldDB" id="A0AAC9K6E1"/>
<proteinExistence type="inferred from homology"/>
<evidence type="ECO:0000256" key="1">
    <source>
        <dbReference type="ARBA" id="ARBA00004651"/>
    </source>
</evidence>
<dbReference type="Proteomes" id="UP000182373">
    <property type="component" value="Chromosome"/>
</dbReference>
<sequence length="512" mass="54373">MVSPDSGLHTCSEPVHGCCRHAHLYCPPRKPHRMDNHRQHLARGFNWLGGAAIAARVMDIASTVIALMFLTKEQVGIAAMVIATGMVIEALDGIGAAEALVQAPRISRTQYDSLFWFVMTAAAVIGLLTWLLAKESGSLFGIGGIAGYFAAVALKQPLVAGAVIPLAQMNRALQYERIAAVGLAGTFGGALTRAGLAVCGAGSWALVAAYTISGACILTASLMAHPFRPRLRFRFITIRFLLRFGIRSASASLLDQVFRNIDFLLVGGLYGPASLALYRVAFDVAMEPAMAVSQLIKRATLPVFSRMAHTPPALQEGVTWALRRLLMLVTPVTIGLILAAHPLLALLKDGHGGSYAAAALPLQLLAGAALLRVMLELMFPLMLATGQPGMAAKLSATTLTLLSLGILGSGLVLPPEQGVIAAAASWLAIYPCALLWASRYVHRRWGWSPWIWLHTIRGSVERATVLVLVVIGLETLAGTAPPMLRLVMIAAIITIGSLLPLSQRKKGPSSTG</sequence>
<dbReference type="EMBL" id="CP018191">
    <property type="protein sequence ID" value="APH53470.1"/>
    <property type="molecule type" value="Genomic_DNA"/>
</dbReference>
<keyword evidence="3" id="KW-1003">Cell membrane</keyword>
<evidence type="ECO:0000256" key="5">
    <source>
        <dbReference type="ARBA" id="ARBA00022989"/>
    </source>
</evidence>
<organism evidence="8 9">
    <name type="scientific">Granulibacter bethesdensis</name>
    <dbReference type="NCBI Taxonomy" id="364410"/>
    <lineage>
        <taxon>Bacteria</taxon>
        <taxon>Pseudomonadati</taxon>
        <taxon>Pseudomonadota</taxon>
        <taxon>Alphaproteobacteria</taxon>
        <taxon>Acetobacterales</taxon>
        <taxon>Acetobacteraceae</taxon>
        <taxon>Granulibacter</taxon>
    </lineage>
</organism>
<feature type="transmembrane region" description="Helical" evidence="7">
    <location>
        <begin position="459"/>
        <end position="477"/>
    </location>
</feature>
<feature type="transmembrane region" description="Helical" evidence="7">
    <location>
        <begin position="204"/>
        <end position="224"/>
    </location>
</feature>
<comment type="similarity">
    <text evidence="2">Belongs to the polysaccharide synthase family.</text>
</comment>
<dbReference type="PANTHER" id="PTHR30250:SF10">
    <property type="entry name" value="LIPOPOLYSACCHARIDE BIOSYNTHESIS PROTEIN WZXC"/>
    <property type="match status" value="1"/>
</dbReference>
<dbReference type="Pfam" id="PF13440">
    <property type="entry name" value="Polysacc_synt_3"/>
    <property type="match status" value="1"/>
</dbReference>
<feature type="transmembrane region" description="Helical" evidence="7">
    <location>
        <begin position="145"/>
        <end position="166"/>
    </location>
</feature>
<keyword evidence="4 7" id="KW-0812">Transmembrane</keyword>
<protein>
    <submittedName>
        <fullName evidence="8">Lipopolysaccharide biosynthesis protein wzxC</fullName>
    </submittedName>
</protein>
<reference evidence="9" key="1">
    <citation type="submission" date="2016-11" db="EMBL/GenBank/DDBJ databases">
        <title>Comparative genomic and phenotypic analysis of Granulibacter bethesdensis clinical isolates from patients with chronic granulomatous disease.</title>
        <authorList>
            <person name="Zarember K.A."/>
            <person name="Porcella S.F."/>
            <person name="Chu J."/>
            <person name="Ding L."/>
            <person name="Dahlstrom E."/>
            <person name="Barbian K."/>
            <person name="Martens C."/>
            <person name="Sykora L."/>
            <person name="Kramer S."/>
            <person name="Pettinato A.M."/>
            <person name="Hong H."/>
            <person name="Wald G."/>
            <person name="Berg L.J."/>
            <person name="Rogge L.S."/>
            <person name="Greenberg D.E."/>
            <person name="Falcone E.L."/>
            <person name="Neves J.F."/>
            <person name="Simoes M.J."/>
            <person name="Casal M."/>
            <person name="Rodriguez-Lopez F.C."/>
            <person name="Zelazny A."/>
            <person name="Gallin J.I."/>
            <person name="Holland S.M."/>
        </authorList>
    </citation>
    <scope>NUCLEOTIDE SEQUENCE [LARGE SCALE GENOMIC DNA]</scope>
    <source>
        <strain evidence="9">NIH9.1</strain>
    </source>
</reference>
<evidence type="ECO:0000256" key="4">
    <source>
        <dbReference type="ARBA" id="ARBA00022692"/>
    </source>
</evidence>
<feature type="transmembrane region" description="Helical" evidence="7">
    <location>
        <begin position="419"/>
        <end position="438"/>
    </location>
</feature>
<dbReference type="InterPro" id="IPR050833">
    <property type="entry name" value="Poly_Biosynth_Transport"/>
</dbReference>
<feature type="transmembrane region" description="Helical" evidence="7">
    <location>
        <begin position="483"/>
        <end position="501"/>
    </location>
</feature>
<comment type="subcellular location">
    <subcellularLocation>
        <location evidence="1">Cell membrane</location>
        <topology evidence="1">Multi-pass membrane protein</topology>
    </subcellularLocation>
</comment>
<dbReference type="PANTHER" id="PTHR30250">
    <property type="entry name" value="PST FAMILY PREDICTED COLANIC ACID TRANSPORTER"/>
    <property type="match status" value="1"/>
</dbReference>
<keyword evidence="5 7" id="KW-1133">Transmembrane helix</keyword>
<feature type="transmembrane region" description="Helical" evidence="7">
    <location>
        <begin position="178"/>
        <end position="198"/>
    </location>
</feature>
<evidence type="ECO:0000256" key="6">
    <source>
        <dbReference type="ARBA" id="ARBA00023136"/>
    </source>
</evidence>
<accession>A0AAC9K6E1</accession>